<reference evidence="4 5" key="1">
    <citation type="submission" date="2024-06" db="EMBL/GenBank/DDBJ databases">
        <title>Complete genome of Phlyctema vagabunda strain 19-DSS-EL-015.</title>
        <authorList>
            <person name="Fiorenzani C."/>
        </authorList>
    </citation>
    <scope>NUCLEOTIDE SEQUENCE [LARGE SCALE GENOMIC DNA]</scope>
    <source>
        <strain evidence="4 5">19-DSS-EL-015</strain>
    </source>
</reference>
<feature type="chain" id="PRO_5047365671" evidence="2">
    <location>
        <begin position="21"/>
        <end position="599"/>
    </location>
</feature>
<dbReference type="PANTHER" id="PTHR11552">
    <property type="entry name" value="GLUCOSE-METHANOL-CHOLINE GMC OXIDOREDUCTASE"/>
    <property type="match status" value="1"/>
</dbReference>
<sequence>MGAFQHSLLVAAPLLTLCLAAPFTVPFHGRVIGRDAALAASYDFVVVGGGPSGLIVANRLTEDADTTVLVIEAGELDQNEDFITIPGYAAGLQPQAAVGTKYDWNLTYAPQAELNGREVSIPIGKVVGGGTVLNRMSETFTPPSAELVAEWGIEFDPSAHGDSGYVQSSYPPWVYPSTHNFIRSMQELNITIPLDHANGEAVGAYWNTQCLTPDTKERSSGRDGYYDSAEARPNLHLLTSTHVTKLVVENSTGAVVFSGVEYISAVNGSTTATITADIEVILAAGAIHTPQLLQLSGIGGSSLLSSLGIQQVLDLPGVGENFQDHQRVAVVYSAELALSAANFTGNATANAEALAEYKAQRTGPYTTGGSNFLAFLPLTTISNKSAEISATAAAQDAASFLPADTDASVVAGYEAQHKILERGLTASNIGLMEYIYSDAVVLPGLQHPFSRGHVRISSTDALAAPVVTNGWLSNPLDLSLMLEGIKFARTIMQTAAQQELNPAELVPGAAVQSDADLEAFVKDNLDTLYHPAGTAVMMKQEEGGVVDTSLKVYGTANLRIVDTSIFPLLPATHIQSTVFAVAEKAADIIKKDNEIDLCA</sequence>
<organism evidence="4 5">
    <name type="scientific">Phlyctema vagabunda</name>
    <dbReference type="NCBI Taxonomy" id="108571"/>
    <lineage>
        <taxon>Eukaryota</taxon>
        <taxon>Fungi</taxon>
        <taxon>Dikarya</taxon>
        <taxon>Ascomycota</taxon>
        <taxon>Pezizomycotina</taxon>
        <taxon>Leotiomycetes</taxon>
        <taxon>Helotiales</taxon>
        <taxon>Dermateaceae</taxon>
        <taxon>Phlyctema</taxon>
    </lineage>
</organism>
<dbReference type="Proteomes" id="UP001629113">
    <property type="component" value="Unassembled WGS sequence"/>
</dbReference>
<dbReference type="SUPFAM" id="SSF54373">
    <property type="entry name" value="FAD-linked reductases, C-terminal domain"/>
    <property type="match status" value="1"/>
</dbReference>
<evidence type="ECO:0000259" key="3">
    <source>
        <dbReference type="PROSITE" id="PS00624"/>
    </source>
</evidence>
<name>A0ABR4PT61_9HELO</name>
<evidence type="ECO:0000256" key="1">
    <source>
        <dbReference type="ARBA" id="ARBA00010790"/>
    </source>
</evidence>
<evidence type="ECO:0000313" key="4">
    <source>
        <dbReference type="EMBL" id="KAL3426544.1"/>
    </source>
</evidence>
<dbReference type="Pfam" id="PF05199">
    <property type="entry name" value="GMC_oxred_C"/>
    <property type="match status" value="1"/>
</dbReference>
<dbReference type="InterPro" id="IPR036188">
    <property type="entry name" value="FAD/NAD-bd_sf"/>
</dbReference>
<proteinExistence type="inferred from homology"/>
<accession>A0ABR4PT61</accession>
<dbReference type="PROSITE" id="PS00624">
    <property type="entry name" value="GMC_OXRED_2"/>
    <property type="match status" value="1"/>
</dbReference>
<protein>
    <submittedName>
        <fullName evidence="4">GMC oxidoreductase</fullName>
    </submittedName>
</protein>
<gene>
    <name evidence="4" type="ORF">PVAG01_00053</name>
</gene>
<dbReference type="SUPFAM" id="SSF51905">
    <property type="entry name" value="FAD/NAD(P)-binding domain"/>
    <property type="match status" value="1"/>
</dbReference>
<dbReference type="PANTHER" id="PTHR11552:SF115">
    <property type="entry name" value="DEHYDROGENASE XPTC-RELATED"/>
    <property type="match status" value="1"/>
</dbReference>
<dbReference type="Gene3D" id="3.30.560.10">
    <property type="entry name" value="Glucose Oxidase, domain 3"/>
    <property type="match status" value="2"/>
</dbReference>
<dbReference type="Pfam" id="PF00732">
    <property type="entry name" value="GMC_oxred_N"/>
    <property type="match status" value="1"/>
</dbReference>
<dbReference type="InterPro" id="IPR012132">
    <property type="entry name" value="GMC_OxRdtase"/>
</dbReference>
<dbReference type="InterPro" id="IPR007867">
    <property type="entry name" value="GMC_OxRtase_C"/>
</dbReference>
<dbReference type="EMBL" id="JBFCZG010000001">
    <property type="protein sequence ID" value="KAL3426544.1"/>
    <property type="molecule type" value="Genomic_DNA"/>
</dbReference>
<feature type="signal peptide" evidence="2">
    <location>
        <begin position="1"/>
        <end position="20"/>
    </location>
</feature>
<dbReference type="InterPro" id="IPR000172">
    <property type="entry name" value="GMC_OxRdtase_N"/>
</dbReference>
<evidence type="ECO:0000256" key="2">
    <source>
        <dbReference type="SAM" id="SignalP"/>
    </source>
</evidence>
<dbReference type="Gene3D" id="3.50.50.60">
    <property type="entry name" value="FAD/NAD(P)-binding domain"/>
    <property type="match status" value="2"/>
</dbReference>
<evidence type="ECO:0000313" key="5">
    <source>
        <dbReference type="Proteomes" id="UP001629113"/>
    </source>
</evidence>
<keyword evidence="5" id="KW-1185">Reference proteome</keyword>
<comment type="caution">
    <text evidence="4">The sequence shown here is derived from an EMBL/GenBank/DDBJ whole genome shotgun (WGS) entry which is preliminary data.</text>
</comment>
<comment type="similarity">
    <text evidence="1">Belongs to the GMC oxidoreductase family.</text>
</comment>
<feature type="domain" description="Glucose-methanol-choline oxidoreductase N-terminal" evidence="3">
    <location>
        <begin position="285"/>
        <end position="299"/>
    </location>
</feature>
<dbReference type="PIRSF" id="PIRSF000137">
    <property type="entry name" value="Alcohol_oxidase"/>
    <property type="match status" value="1"/>
</dbReference>
<keyword evidence="2" id="KW-0732">Signal</keyword>